<organism evidence="1 2">
    <name type="scientific">Nitrosospira multiformis</name>
    <dbReference type="NCBI Taxonomy" id="1231"/>
    <lineage>
        <taxon>Bacteria</taxon>
        <taxon>Pseudomonadati</taxon>
        <taxon>Pseudomonadota</taxon>
        <taxon>Betaproteobacteria</taxon>
        <taxon>Nitrosomonadales</taxon>
        <taxon>Nitrosomonadaceae</taxon>
        <taxon>Nitrosospira</taxon>
    </lineage>
</organism>
<dbReference type="EMBL" id="FNKY01000001">
    <property type="protein sequence ID" value="SDQ66193.1"/>
    <property type="molecule type" value="Genomic_DNA"/>
</dbReference>
<name>A0ABY0TDD4_9PROT</name>
<sequence>MAEMEDCLEGHGLIGGIGIVLFDWMNRYKILSGFFHKIVFAPRSLVCMQYILLTYHR</sequence>
<keyword evidence="2" id="KW-1185">Reference proteome</keyword>
<protein>
    <submittedName>
        <fullName evidence="1">Uncharacterized protein</fullName>
    </submittedName>
</protein>
<proteinExistence type="predicted"/>
<dbReference type="Proteomes" id="UP000183471">
    <property type="component" value="Unassembled WGS sequence"/>
</dbReference>
<evidence type="ECO:0000313" key="1">
    <source>
        <dbReference type="EMBL" id="SDQ66193.1"/>
    </source>
</evidence>
<reference evidence="1 2" key="1">
    <citation type="submission" date="2016-10" db="EMBL/GenBank/DDBJ databases">
        <authorList>
            <person name="Varghese N."/>
            <person name="Submissions S."/>
        </authorList>
    </citation>
    <scope>NUCLEOTIDE SEQUENCE [LARGE SCALE GENOMIC DNA]</scope>
    <source>
        <strain evidence="1 2">Nl1</strain>
    </source>
</reference>
<evidence type="ECO:0000313" key="2">
    <source>
        <dbReference type="Proteomes" id="UP000183471"/>
    </source>
</evidence>
<gene>
    <name evidence="1" type="ORF">SAMN05216402_1748</name>
</gene>
<accession>A0ABY0TDD4</accession>
<comment type="caution">
    <text evidence="1">The sequence shown here is derived from an EMBL/GenBank/DDBJ whole genome shotgun (WGS) entry which is preliminary data.</text>
</comment>